<dbReference type="Gene3D" id="3.90.550.10">
    <property type="entry name" value="Spore Coat Polysaccharide Biosynthesis Protein SpsA, Chain A"/>
    <property type="match status" value="2"/>
</dbReference>
<dbReference type="Proteomes" id="UP000198817">
    <property type="component" value="Unassembled WGS sequence"/>
</dbReference>
<evidence type="ECO:0000313" key="3">
    <source>
        <dbReference type="EMBL" id="SFU38068.1"/>
    </source>
</evidence>
<dbReference type="AlphaFoldDB" id="A0A1I7FPJ7"/>
<dbReference type="CDD" id="cd00761">
    <property type="entry name" value="Glyco_tranf_GTA_type"/>
    <property type="match status" value="1"/>
</dbReference>
<dbReference type="STRING" id="155865.SAMN05216515_10357"/>
<dbReference type="PANTHER" id="PTHR22916">
    <property type="entry name" value="GLYCOSYLTRANSFERASE"/>
    <property type="match status" value="1"/>
</dbReference>
<keyword evidence="4" id="KW-1185">Reference proteome</keyword>
<dbReference type="Pfam" id="PF00535">
    <property type="entry name" value="Glycos_transf_2"/>
    <property type="match status" value="1"/>
</dbReference>
<name>A0A1I7FPJ7_9FIRM</name>
<gene>
    <name evidence="3" type="ORF">SAMN05216508_10357</name>
</gene>
<dbReference type="RefSeq" id="WP_177207363.1">
    <property type="nucleotide sequence ID" value="NZ_FOWF01000003.1"/>
</dbReference>
<dbReference type="InterPro" id="IPR029044">
    <property type="entry name" value="Nucleotide-diphossugar_trans"/>
</dbReference>
<dbReference type="SUPFAM" id="SSF53448">
    <property type="entry name" value="Nucleotide-diphospho-sugar transferases"/>
    <property type="match status" value="2"/>
</dbReference>
<dbReference type="GO" id="GO:0016758">
    <property type="term" value="F:hexosyltransferase activity"/>
    <property type="evidence" value="ECO:0007669"/>
    <property type="project" value="UniProtKB-ARBA"/>
</dbReference>
<evidence type="ECO:0000259" key="2">
    <source>
        <dbReference type="Pfam" id="PF00535"/>
    </source>
</evidence>
<feature type="compositionally biased region" description="Basic and acidic residues" evidence="1">
    <location>
        <begin position="547"/>
        <end position="560"/>
    </location>
</feature>
<organism evidence="3 4">
    <name type="scientific">Eubacterium pyruvativorans</name>
    <dbReference type="NCBI Taxonomy" id="155865"/>
    <lineage>
        <taxon>Bacteria</taxon>
        <taxon>Bacillati</taxon>
        <taxon>Bacillota</taxon>
        <taxon>Clostridia</taxon>
        <taxon>Eubacteriales</taxon>
        <taxon>Eubacteriaceae</taxon>
        <taxon>Eubacterium</taxon>
    </lineage>
</organism>
<protein>
    <submittedName>
        <fullName evidence="3">Glycosyltransferase involved in cell wall bisynthesis</fullName>
    </submittedName>
</protein>
<proteinExistence type="predicted"/>
<dbReference type="InterPro" id="IPR001173">
    <property type="entry name" value="Glyco_trans_2-like"/>
</dbReference>
<feature type="region of interest" description="Disordered" evidence="1">
    <location>
        <begin position="542"/>
        <end position="561"/>
    </location>
</feature>
<dbReference type="PANTHER" id="PTHR22916:SF3">
    <property type="entry name" value="UDP-GLCNAC:BETAGAL BETA-1,3-N-ACETYLGLUCOSAMINYLTRANSFERASE-LIKE PROTEIN 1"/>
    <property type="match status" value="1"/>
</dbReference>
<sequence length="1105" mass="125277">MRLSVIIPVYNSEKTLRAALSSLKRQRYGDFEVLCVNNGSTDGSAELIDSFVQADDRFRRIDQKHTGAWAARNAGLRAAKGEFVTFLDADDILPEDSFFHMHQVVTVYDCDLVIGDVTRVDGVTARRDRPDSLLPKIVSRLDPRRLTFRQLETLSTDGKWFRRAFLLENRLSFQPYSYLGDGVFLIDAIRCTEKIFTSAGTAVLSRTVIPSMGRNVLQSVNRDLIQSAADAYRELQARTAFLGPKFREELQFRFLRDVLLDRFYRRMWKLPQDCLDELAALINDQFRKLNEAARTRLIYHESDIMTYDGVITRREMTANPLITVAVSEEMSLPYVPDFLANLYDQAEPSFRIVLDRSLEPKVSEFYRQQPNLTFADQYAIREALETASSRFISFVDCDVYYDHWSLYAMMRAMQQDDALDFTGLQLKNVDLYGHAAPGPVMEWAFQNNIRALDLFFAGKMFRTAAIRELPLDMKAFYQHLHHRKMPEPAMISMMSDAELLDVAEEFDPASVKKYRQAHRVSAEKANPFQNLVAEAVTALKKMGSHSPDTEEKTDREDRETPAGYYLNEDIDPSVILIDTEDGDLNWCVLNLLYQLEKPEFDGIRAWFALHGKNRDVSESILCAGFSRTQPVRKDSSEYVRLAFSAGTILSDGSMPAWWIRKHRQNYVCLFYRTYPSRVEDGTRSVLEEHSFAFPTLTDPAPKIDGRTADAAHDMVMAQTLVFEGTEPAARLTRDCDAFRLTPARAIVLDRKESWQTKSETLLRSLFPDRFPEGEYAGSTPLPEGPQEDGAGPEGEVPSVRKEPLQVTPVNDEVPPSLFLILDSLKPGDAVNLLAELYPYTRFNEHVFVSFPEDYMSVHAYEAADRKAAEQAEAARVERIEAAMSGAEAWSGGTPEEAGSQAEDRAEGSDDETPDDQESPLIRKGADSQAETAPQKDQAPEEEPAIDAMADTLQLTDTELDRIVHAEMLRGYAEDTLEEYQNNVEIIRKSNIFMTKGLPLNEQIERRRLFGDLPVRQFVLMDTADPERIRSFSRTGDAAALMIQSEAARRITNDDQELIEAIQLMYRCGGGIYTMSREMAEAVGGTLKIKIHILADAGAFFRCFIR</sequence>
<feature type="region of interest" description="Disordered" evidence="1">
    <location>
        <begin position="884"/>
        <end position="943"/>
    </location>
</feature>
<accession>A0A1I7FPJ7</accession>
<evidence type="ECO:0000256" key="1">
    <source>
        <dbReference type="SAM" id="MobiDB-lite"/>
    </source>
</evidence>
<feature type="domain" description="Glycosyltransferase 2-like" evidence="2">
    <location>
        <begin position="4"/>
        <end position="166"/>
    </location>
</feature>
<feature type="compositionally biased region" description="Acidic residues" evidence="1">
    <location>
        <begin position="908"/>
        <end position="917"/>
    </location>
</feature>
<evidence type="ECO:0000313" key="4">
    <source>
        <dbReference type="Proteomes" id="UP000198817"/>
    </source>
</evidence>
<keyword evidence="3" id="KW-0808">Transferase</keyword>
<feature type="region of interest" description="Disordered" evidence="1">
    <location>
        <begin position="769"/>
        <end position="798"/>
    </location>
</feature>
<reference evidence="3 4" key="1">
    <citation type="submission" date="2016-10" db="EMBL/GenBank/DDBJ databases">
        <authorList>
            <person name="de Groot N.N."/>
        </authorList>
    </citation>
    <scope>NUCLEOTIDE SEQUENCE [LARGE SCALE GENOMIC DNA]</scope>
    <source>
        <strain evidence="3 4">KHGC13</strain>
    </source>
</reference>
<dbReference type="EMBL" id="FPBT01000003">
    <property type="protein sequence ID" value="SFU38068.1"/>
    <property type="molecule type" value="Genomic_DNA"/>
</dbReference>